<dbReference type="AlphaFoldDB" id="A0A1R3L5T6"/>
<dbReference type="Proteomes" id="UP000243459">
    <property type="component" value="Unassembled WGS sequence"/>
</dbReference>
<organism evidence="1 2">
    <name type="scientific">Asparagus officinalis</name>
    <name type="common">Garden asparagus</name>
    <dbReference type="NCBI Taxonomy" id="4686"/>
    <lineage>
        <taxon>Eukaryota</taxon>
        <taxon>Viridiplantae</taxon>
        <taxon>Streptophyta</taxon>
        <taxon>Embryophyta</taxon>
        <taxon>Tracheophyta</taxon>
        <taxon>Spermatophyta</taxon>
        <taxon>Magnoliopsida</taxon>
        <taxon>Liliopsida</taxon>
        <taxon>Asparagales</taxon>
        <taxon>Asparagaceae</taxon>
        <taxon>Asparagoideae</taxon>
        <taxon>Asparagus</taxon>
    </lineage>
</organism>
<reference evidence="2" key="1">
    <citation type="journal article" date="2017" name="Nat. Commun.">
        <title>The asparagus genome sheds light on the origin and evolution of a young Y chromosome.</title>
        <authorList>
            <person name="Harkess A."/>
            <person name="Zhou J."/>
            <person name="Xu C."/>
            <person name="Bowers J.E."/>
            <person name="Van der Hulst R."/>
            <person name="Ayyampalayam S."/>
            <person name="Mercati F."/>
            <person name="Riccardi P."/>
            <person name="McKain M.R."/>
            <person name="Kakrana A."/>
            <person name="Tang H."/>
            <person name="Ray J."/>
            <person name="Groenendijk J."/>
            <person name="Arikit S."/>
            <person name="Mathioni S.M."/>
            <person name="Nakano M."/>
            <person name="Shan H."/>
            <person name="Telgmann-Rauber A."/>
            <person name="Kanno A."/>
            <person name="Yue Z."/>
            <person name="Chen H."/>
            <person name="Li W."/>
            <person name="Chen Y."/>
            <person name="Xu X."/>
            <person name="Zhang Y."/>
            <person name="Luo S."/>
            <person name="Chen H."/>
            <person name="Gao J."/>
            <person name="Mao Z."/>
            <person name="Pires J.C."/>
            <person name="Luo M."/>
            <person name="Kudrna D."/>
            <person name="Wing R.A."/>
            <person name="Meyers B.C."/>
            <person name="Yi K."/>
            <person name="Kong H."/>
            <person name="Lavrijsen P."/>
            <person name="Sunseri F."/>
            <person name="Falavigna A."/>
            <person name="Ye Y."/>
            <person name="Leebens-Mack J.H."/>
            <person name="Chen G."/>
        </authorList>
    </citation>
    <scope>NUCLEOTIDE SEQUENCE [LARGE SCALE GENOMIC DNA]</scope>
    <source>
        <strain evidence="2">cv. DH0086</strain>
    </source>
</reference>
<evidence type="ECO:0000313" key="1">
    <source>
        <dbReference type="EMBL" id="ONK54974.1"/>
    </source>
</evidence>
<keyword evidence="2" id="KW-1185">Reference proteome</keyword>
<protein>
    <submittedName>
        <fullName evidence="1">Uncharacterized protein</fullName>
    </submittedName>
</protein>
<evidence type="ECO:0000313" key="2">
    <source>
        <dbReference type="Proteomes" id="UP000243459"/>
    </source>
</evidence>
<proteinExistence type="predicted"/>
<accession>A0A1R3L5T6</accession>
<dbReference type="EMBL" id="KV863899">
    <property type="protein sequence ID" value="ONK54974.1"/>
    <property type="molecule type" value="Genomic_DNA"/>
</dbReference>
<sequence>MFLYRRMGIGFKLERNLDPGSGTTWLLKFRTPSTSSMWQPVFVIAPLASPARRLSPVRSPGPTVKVIATESSLETIDSHSEEQALAGFHTVRSRLPLVRRSEEFLNRIRRSLGCYVASGTRSGVPARELEEAVKSGKDSLGLRG</sequence>
<gene>
    <name evidence="1" type="ORF">A4U43_UnF9040</name>
</gene>
<dbReference type="Gramene" id="ONK54974">
    <property type="protein sequence ID" value="ONK54974"/>
    <property type="gene ID" value="A4U43_UnF9040"/>
</dbReference>
<name>A0A1R3L5T6_ASPOF</name>